<dbReference type="HOGENOM" id="CLU_038395_0_1_1"/>
<reference evidence="11 12" key="1">
    <citation type="submission" date="2013-03" db="EMBL/GenBank/DDBJ databases">
        <title>The Genome Sequence of Phialophora europaea CBS 101466.</title>
        <authorList>
            <consortium name="The Broad Institute Genomics Platform"/>
            <person name="Cuomo C."/>
            <person name="de Hoog S."/>
            <person name="Gorbushina A."/>
            <person name="Walker B."/>
            <person name="Young S.K."/>
            <person name="Zeng Q."/>
            <person name="Gargeya S."/>
            <person name="Fitzgerald M."/>
            <person name="Haas B."/>
            <person name="Abouelleil A."/>
            <person name="Allen A.W."/>
            <person name="Alvarado L."/>
            <person name="Arachchi H.M."/>
            <person name="Berlin A.M."/>
            <person name="Chapman S.B."/>
            <person name="Gainer-Dewar J."/>
            <person name="Goldberg J."/>
            <person name="Griggs A."/>
            <person name="Gujja S."/>
            <person name="Hansen M."/>
            <person name="Howarth C."/>
            <person name="Imamovic A."/>
            <person name="Ireland A."/>
            <person name="Larimer J."/>
            <person name="McCowan C."/>
            <person name="Murphy C."/>
            <person name="Pearson M."/>
            <person name="Poon T.W."/>
            <person name="Priest M."/>
            <person name="Roberts A."/>
            <person name="Saif S."/>
            <person name="Shea T."/>
            <person name="Sisk P."/>
            <person name="Sykes S."/>
            <person name="Wortman J."/>
            <person name="Nusbaum C."/>
            <person name="Birren B."/>
        </authorList>
    </citation>
    <scope>NUCLEOTIDE SEQUENCE [LARGE SCALE GENOMIC DNA]</scope>
    <source>
        <strain evidence="11 12">CBS 101466</strain>
    </source>
</reference>
<dbReference type="FunFam" id="3.40.50.170:FF:000009">
    <property type="entry name" value="Phosphoribosylglycinamide formyltransferase (Eurofung)"/>
    <property type="match status" value="1"/>
</dbReference>
<dbReference type="GO" id="GO:0006189">
    <property type="term" value="P:'de novo' IMP biosynthetic process"/>
    <property type="evidence" value="ECO:0007669"/>
    <property type="project" value="EnsemblFungi"/>
</dbReference>
<dbReference type="Gene3D" id="3.40.50.170">
    <property type="entry name" value="Formyl transferase, N-terminal domain"/>
    <property type="match status" value="1"/>
</dbReference>
<dbReference type="STRING" id="1220924.W2RSF2"/>
<dbReference type="NCBIfam" id="TIGR00639">
    <property type="entry name" value="PurN"/>
    <property type="match status" value="1"/>
</dbReference>
<dbReference type="InParanoid" id="W2RSF2"/>
<comment type="pathway">
    <text evidence="1">Purine metabolism; IMP biosynthesis via de novo pathway; N(2)-formyl-N(1)-(5-phospho-D-ribosyl)glycinamide from N(1)-(5-phospho-D-ribosyl)glycinamide (10-formyl THF route): step 1/1.</text>
</comment>
<evidence type="ECO:0000256" key="3">
    <source>
        <dbReference type="ARBA" id="ARBA00022076"/>
    </source>
</evidence>
<accession>W2RSF2</accession>
<name>W2RSF2_CYPE1</name>
<keyword evidence="5" id="KW-0658">Purine biosynthesis</keyword>
<dbReference type="EC" id="2.1.2.2" evidence="2"/>
<comment type="similarity">
    <text evidence="6">Belongs to the GART family.</text>
</comment>
<evidence type="ECO:0000256" key="7">
    <source>
        <dbReference type="ARBA" id="ARBA00041324"/>
    </source>
</evidence>
<dbReference type="InterPro" id="IPR036477">
    <property type="entry name" value="Formyl_transf_N_sf"/>
</dbReference>
<dbReference type="Proteomes" id="UP000030752">
    <property type="component" value="Unassembled WGS sequence"/>
</dbReference>
<dbReference type="RefSeq" id="XP_008719267.1">
    <property type="nucleotide sequence ID" value="XM_008721045.1"/>
</dbReference>
<dbReference type="GeneID" id="19974054"/>
<evidence type="ECO:0000256" key="5">
    <source>
        <dbReference type="ARBA" id="ARBA00022755"/>
    </source>
</evidence>
<evidence type="ECO:0000256" key="6">
    <source>
        <dbReference type="ARBA" id="ARBA00038440"/>
    </source>
</evidence>
<dbReference type="Pfam" id="PF00551">
    <property type="entry name" value="Formyl_trans_N"/>
    <property type="match status" value="1"/>
</dbReference>
<sequence>MSAPSTDQSRKYSTSSTFNITVLISGSGSNLQALIDACNPTGALPHARITHVISNRKDAYGLTRASNAHIPTTYHNLLAYKKKEAQNEAGVKSAREQYDADLAQIILTRIPSPDLVVCAGWMHILSGPFIKALQTASVPIINLHPALPGQFNGANAIQRAHEAFQRGEIASTGVMIHHVIGEVDMGRPIVTKEVECRPGEELSALEERIHQVEWKAIVEGVVAELKELEDERRRSS</sequence>
<evidence type="ECO:0000313" key="12">
    <source>
        <dbReference type="Proteomes" id="UP000030752"/>
    </source>
</evidence>
<dbReference type="InterPro" id="IPR004607">
    <property type="entry name" value="GART"/>
</dbReference>
<dbReference type="PANTHER" id="PTHR43369:SF2">
    <property type="entry name" value="PHOSPHORIBOSYLGLYCINAMIDE FORMYLTRANSFERASE"/>
    <property type="match status" value="1"/>
</dbReference>
<dbReference type="SUPFAM" id="SSF53328">
    <property type="entry name" value="Formyltransferase"/>
    <property type="match status" value="1"/>
</dbReference>
<evidence type="ECO:0000313" key="11">
    <source>
        <dbReference type="EMBL" id="ETN38678.1"/>
    </source>
</evidence>
<dbReference type="EMBL" id="KB822722">
    <property type="protein sequence ID" value="ETN38678.1"/>
    <property type="molecule type" value="Genomic_DNA"/>
</dbReference>
<evidence type="ECO:0000256" key="9">
    <source>
        <dbReference type="ARBA" id="ARBA00047664"/>
    </source>
</evidence>
<evidence type="ECO:0000256" key="2">
    <source>
        <dbReference type="ARBA" id="ARBA00012254"/>
    </source>
</evidence>
<dbReference type="VEuPathDB" id="FungiDB:HMPREF1541_06715"/>
<dbReference type="GO" id="GO:0046084">
    <property type="term" value="P:adenine biosynthetic process"/>
    <property type="evidence" value="ECO:0007669"/>
    <property type="project" value="EnsemblFungi"/>
</dbReference>
<dbReference type="FunCoup" id="W2RSF2">
    <property type="interactions" value="197"/>
</dbReference>
<dbReference type="eggNOG" id="KOG3076">
    <property type="taxonomic scope" value="Eukaryota"/>
</dbReference>
<gene>
    <name evidence="11" type="ORF">HMPREF1541_06715</name>
</gene>
<evidence type="ECO:0000256" key="4">
    <source>
        <dbReference type="ARBA" id="ARBA00022679"/>
    </source>
</evidence>
<dbReference type="GO" id="GO:0004644">
    <property type="term" value="F:phosphoribosylglycinamide formyltransferase activity"/>
    <property type="evidence" value="ECO:0007669"/>
    <property type="project" value="UniProtKB-EC"/>
</dbReference>
<keyword evidence="4 11" id="KW-0808">Transferase</keyword>
<evidence type="ECO:0000256" key="1">
    <source>
        <dbReference type="ARBA" id="ARBA00005054"/>
    </source>
</evidence>
<comment type="catalytic activity">
    <reaction evidence="9">
        <text>N(1)-(5-phospho-beta-D-ribosyl)glycinamide + (6R)-10-formyltetrahydrofolate = N(2)-formyl-N(1)-(5-phospho-beta-D-ribosyl)glycinamide + (6S)-5,6,7,8-tetrahydrofolate + H(+)</text>
        <dbReference type="Rhea" id="RHEA:15053"/>
        <dbReference type="ChEBI" id="CHEBI:15378"/>
        <dbReference type="ChEBI" id="CHEBI:57453"/>
        <dbReference type="ChEBI" id="CHEBI:143788"/>
        <dbReference type="ChEBI" id="CHEBI:147286"/>
        <dbReference type="ChEBI" id="CHEBI:195366"/>
        <dbReference type="EC" id="2.1.2.2"/>
    </reaction>
</comment>
<dbReference type="InterPro" id="IPR002376">
    <property type="entry name" value="Formyl_transf_N"/>
</dbReference>
<dbReference type="GO" id="GO:0005737">
    <property type="term" value="C:cytoplasm"/>
    <property type="evidence" value="ECO:0007669"/>
    <property type="project" value="TreeGrafter"/>
</dbReference>
<organism evidence="11 12">
    <name type="scientific">Cyphellophora europaea (strain CBS 101466)</name>
    <name type="common">Phialophora europaea</name>
    <dbReference type="NCBI Taxonomy" id="1220924"/>
    <lineage>
        <taxon>Eukaryota</taxon>
        <taxon>Fungi</taxon>
        <taxon>Dikarya</taxon>
        <taxon>Ascomycota</taxon>
        <taxon>Pezizomycotina</taxon>
        <taxon>Eurotiomycetes</taxon>
        <taxon>Chaetothyriomycetidae</taxon>
        <taxon>Chaetothyriales</taxon>
        <taxon>Cyphellophoraceae</taxon>
        <taxon>Cyphellophora</taxon>
    </lineage>
</organism>
<evidence type="ECO:0000259" key="10">
    <source>
        <dbReference type="Pfam" id="PF00551"/>
    </source>
</evidence>
<dbReference type="AlphaFoldDB" id="W2RSF2"/>
<feature type="domain" description="Formyl transferase N-terminal" evidence="10">
    <location>
        <begin position="19"/>
        <end position="219"/>
    </location>
</feature>
<keyword evidence="12" id="KW-1185">Reference proteome</keyword>
<protein>
    <recommendedName>
        <fullName evidence="3">Phosphoribosylglycinamide formyltransferase</fullName>
        <ecNumber evidence="2">2.1.2.2</ecNumber>
    </recommendedName>
    <alternativeName>
        <fullName evidence="8">5'-phosphoribosylglycinamide transformylase</fullName>
    </alternativeName>
    <alternativeName>
        <fullName evidence="7">GAR transformylase</fullName>
    </alternativeName>
</protein>
<evidence type="ECO:0000256" key="8">
    <source>
        <dbReference type="ARBA" id="ARBA00041682"/>
    </source>
</evidence>
<dbReference type="PANTHER" id="PTHR43369">
    <property type="entry name" value="PHOSPHORIBOSYLGLYCINAMIDE FORMYLTRANSFERASE"/>
    <property type="match status" value="1"/>
</dbReference>
<dbReference type="OrthoDB" id="5575075at2759"/>
<dbReference type="CDD" id="cd08645">
    <property type="entry name" value="FMT_core_GART"/>
    <property type="match status" value="1"/>
</dbReference>
<proteinExistence type="inferred from homology"/>